<comment type="caution">
    <text evidence="1">The sequence shown here is derived from an EMBL/GenBank/DDBJ whole genome shotgun (WGS) entry which is preliminary data.</text>
</comment>
<gene>
    <name evidence="1" type="ORF">H5410_042079</name>
</gene>
<reference evidence="1 2" key="1">
    <citation type="submission" date="2020-09" db="EMBL/GenBank/DDBJ databases">
        <title>De no assembly of potato wild relative species, Solanum commersonii.</title>
        <authorList>
            <person name="Cho K."/>
        </authorList>
    </citation>
    <scope>NUCLEOTIDE SEQUENCE [LARGE SCALE GENOMIC DNA]</scope>
    <source>
        <strain evidence="1">LZ3.2</strain>
        <tissue evidence="1">Leaf</tissue>
    </source>
</reference>
<dbReference type="Proteomes" id="UP000824120">
    <property type="component" value="Chromosome 8"/>
</dbReference>
<evidence type="ECO:0000313" key="2">
    <source>
        <dbReference type="Proteomes" id="UP000824120"/>
    </source>
</evidence>
<dbReference type="EMBL" id="JACXVP010000008">
    <property type="protein sequence ID" value="KAG5591565.1"/>
    <property type="molecule type" value="Genomic_DNA"/>
</dbReference>
<proteinExistence type="predicted"/>
<evidence type="ECO:0000313" key="1">
    <source>
        <dbReference type="EMBL" id="KAG5591565.1"/>
    </source>
</evidence>
<dbReference type="AlphaFoldDB" id="A0A9J5XUQ6"/>
<sequence length="172" mass="19814">MAASEWVFARVWASEATLTLWPSSYVQCVARISPANDNQVAWGRGDRSSGIGRSVEIDFAACCGEIRRWDLQLLTTFPCLIFRLCEGLRSADRHCEASPPYKHIGHPVSFEMANVAAPRREPRLLIHTLDWPLLFPWRVEKLEAEMATLLHHIQWMQKSSSQRLEWARGWRI</sequence>
<organism evidence="1 2">
    <name type="scientific">Solanum commersonii</name>
    <name type="common">Commerson's wild potato</name>
    <name type="synonym">Commerson's nightshade</name>
    <dbReference type="NCBI Taxonomy" id="4109"/>
    <lineage>
        <taxon>Eukaryota</taxon>
        <taxon>Viridiplantae</taxon>
        <taxon>Streptophyta</taxon>
        <taxon>Embryophyta</taxon>
        <taxon>Tracheophyta</taxon>
        <taxon>Spermatophyta</taxon>
        <taxon>Magnoliopsida</taxon>
        <taxon>eudicotyledons</taxon>
        <taxon>Gunneridae</taxon>
        <taxon>Pentapetalae</taxon>
        <taxon>asterids</taxon>
        <taxon>lamiids</taxon>
        <taxon>Solanales</taxon>
        <taxon>Solanaceae</taxon>
        <taxon>Solanoideae</taxon>
        <taxon>Solaneae</taxon>
        <taxon>Solanum</taxon>
    </lineage>
</organism>
<keyword evidence="2" id="KW-1185">Reference proteome</keyword>
<name>A0A9J5XUQ6_SOLCO</name>
<accession>A0A9J5XUQ6</accession>
<protein>
    <submittedName>
        <fullName evidence="1">Uncharacterized protein</fullName>
    </submittedName>
</protein>